<proteinExistence type="predicted"/>
<dbReference type="Pfam" id="PF00647">
    <property type="entry name" value="EF1G"/>
    <property type="match status" value="1"/>
</dbReference>
<organism evidence="8 9">
    <name type="scientific">Trametes pubescens</name>
    <name type="common">White-rot fungus</name>
    <dbReference type="NCBI Taxonomy" id="154538"/>
    <lineage>
        <taxon>Eukaryota</taxon>
        <taxon>Fungi</taxon>
        <taxon>Dikarya</taxon>
        <taxon>Basidiomycota</taxon>
        <taxon>Agaricomycotina</taxon>
        <taxon>Agaricomycetes</taxon>
        <taxon>Polyporales</taxon>
        <taxon>Polyporaceae</taxon>
        <taxon>Trametes</taxon>
    </lineage>
</organism>
<dbReference type="InterPro" id="IPR010987">
    <property type="entry name" value="Glutathione-S-Trfase_C-like"/>
</dbReference>
<dbReference type="PANTHER" id="PTHR43986:SF1">
    <property type="entry name" value="ELONGATION FACTOR 1-GAMMA"/>
    <property type="match status" value="1"/>
</dbReference>
<dbReference type="Pfam" id="PF00043">
    <property type="entry name" value="GST_C"/>
    <property type="match status" value="1"/>
</dbReference>
<feature type="compositionally biased region" description="Basic and acidic residues" evidence="4">
    <location>
        <begin position="253"/>
        <end position="263"/>
    </location>
</feature>
<dbReference type="SUPFAM" id="SSF47616">
    <property type="entry name" value="GST C-terminal domain-like"/>
    <property type="match status" value="1"/>
</dbReference>
<evidence type="ECO:0000259" key="6">
    <source>
        <dbReference type="PROSITE" id="PS50404"/>
    </source>
</evidence>
<dbReference type="InterPro" id="IPR040079">
    <property type="entry name" value="Glutathione_S-Trfase"/>
</dbReference>
<evidence type="ECO:0000256" key="4">
    <source>
        <dbReference type="SAM" id="MobiDB-lite"/>
    </source>
</evidence>
<evidence type="ECO:0000256" key="1">
    <source>
        <dbReference type="ARBA" id="ARBA00022768"/>
    </source>
</evidence>
<reference evidence="8 9" key="1">
    <citation type="submission" date="2016-10" db="EMBL/GenBank/DDBJ databases">
        <title>Genome sequence of the basidiomycete white-rot fungus Trametes pubescens.</title>
        <authorList>
            <person name="Makela M.R."/>
            <person name="Granchi Z."/>
            <person name="Peng M."/>
            <person name="De Vries R.P."/>
            <person name="Grigoriev I."/>
            <person name="Riley R."/>
            <person name="Hilden K."/>
        </authorList>
    </citation>
    <scope>NUCLEOTIDE SEQUENCE [LARGE SCALE GENOMIC DNA]</scope>
    <source>
        <strain evidence="8 9">FBCC735</strain>
    </source>
</reference>
<dbReference type="SFLD" id="SFLDG00358">
    <property type="entry name" value="Main_(cytGST)"/>
    <property type="match status" value="1"/>
</dbReference>
<dbReference type="OMA" id="TQYFSWT"/>
<dbReference type="STRING" id="154538.A0A1M2VUL5"/>
<dbReference type="AlphaFoldDB" id="A0A1M2VUL5"/>
<comment type="caution">
    <text evidence="8">The sequence shown here is derived from an EMBL/GenBank/DDBJ whole genome shotgun (WGS) entry which is preliminary data.</text>
</comment>
<evidence type="ECO:0000259" key="7">
    <source>
        <dbReference type="PROSITE" id="PS50405"/>
    </source>
</evidence>
<dbReference type="PROSITE" id="PS50405">
    <property type="entry name" value="GST_CTER"/>
    <property type="match status" value="1"/>
</dbReference>
<dbReference type="GO" id="GO:0005737">
    <property type="term" value="C:cytoplasm"/>
    <property type="evidence" value="ECO:0007669"/>
    <property type="project" value="TreeGrafter"/>
</dbReference>
<dbReference type="SMART" id="SM01183">
    <property type="entry name" value="EF1G"/>
    <property type="match status" value="1"/>
</dbReference>
<keyword evidence="9" id="KW-1185">Reference proteome</keyword>
<evidence type="ECO:0000256" key="3">
    <source>
        <dbReference type="PROSITE-ProRule" id="PRU00519"/>
    </source>
</evidence>
<dbReference type="PROSITE" id="PS50040">
    <property type="entry name" value="EF1G_C"/>
    <property type="match status" value="1"/>
</dbReference>
<name>A0A1M2VUL5_TRAPU</name>
<dbReference type="GO" id="GO:0005634">
    <property type="term" value="C:nucleus"/>
    <property type="evidence" value="ECO:0007669"/>
    <property type="project" value="TreeGrafter"/>
</dbReference>
<dbReference type="Pfam" id="PF02798">
    <property type="entry name" value="GST_N"/>
    <property type="match status" value="1"/>
</dbReference>
<evidence type="ECO:0000313" key="9">
    <source>
        <dbReference type="Proteomes" id="UP000184267"/>
    </source>
</evidence>
<dbReference type="FunFam" id="3.30.70.1010:FF:000001">
    <property type="entry name" value="Elongation factor 1-gamma 1"/>
    <property type="match status" value="1"/>
</dbReference>
<protein>
    <submittedName>
        <fullName evidence="8">Elongation factor 1-gamma</fullName>
    </submittedName>
</protein>
<dbReference type="CDD" id="cd03181">
    <property type="entry name" value="GST_C_EF1Bgamma_like"/>
    <property type="match status" value="1"/>
</dbReference>
<dbReference type="Gene3D" id="1.20.1050.10">
    <property type="match status" value="1"/>
</dbReference>
<dbReference type="Gene3D" id="3.30.70.1010">
    <property type="entry name" value="Translation elongation factor EF1B, gamma chain, conserved domain"/>
    <property type="match status" value="1"/>
</dbReference>
<feature type="domain" description="GST C-terminal" evidence="7">
    <location>
        <begin position="90"/>
        <end position="222"/>
    </location>
</feature>
<keyword evidence="2 3" id="KW-0648">Protein biosynthesis</keyword>
<dbReference type="Proteomes" id="UP000184267">
    <property type="component" value="Unassembled WGS sequence"/>
</dbReference>
<dbReference type="SUPFAM" id="SSF89942">
    <property type="entry name" value="eEF1-gamma domain"/>
    <property type="match status" value="1"/>
</dbReference>
<keyword evidence="1 3" id="KW-0251">Elongation factor</keyword>
<dbReference type="PROSITE" id="PS50404">
    <property type="entry name" value="GST_NTER"/>
    <property type="match status" value="1"/>
</dbReference>
<dbReference type="InterPro" id="IPR036249">
    <property type="entry name" value="Thioredoxin-like_sf"/>
</dbReference>
<sequence>MASIGTLYTTPEQGSGKRIRAVAALNGLKVDLPEHYVHFEDNKKPEFLAKFPHGKIPAFDGADGFKLFESAAIARYIAALAPNSTLLGSNTKEAALVDQWVSFADSEVALHTTLIFQLVKGILTPYAKPIHTALQERQNRSLKTIEAHLATRTFLVTERITLADITLASVIQRAVQVNLDASARPQFPNVIRHFETVVNHPQLKDIFGQTAYIDKALAFTPPPKEKKEAKPAAAPAPKAPKPAKEEEDDEDDGIPRDEPKAKNPLDSLPKSSFNLEDWKRAYSNKETRGADGALEWFYKNFDAEGFSVWRVDFKYPSELTQTFMSSNLIGGFFNRLEASRKYLFGSMGVLGETNNSLISGALIARGQDIKPVVDVAPDFESYDYKRLDLSNAEDKAFFEAALAWDLEIDGKKWVDGKNFK</sequence>
<evidence type="ECO:0000313" key="8">
    <source>
        <dbReference type="EMBL" id="OJT11285.1"/>
    </source>
</evidence>
<dbReference type="FunFam" id="1.20.1050.10:FF:000006">
    <property type="entry name" value="Elongation factor 1 gamma"/>
    <property type="match status" value="1"/>
</dbReference>
<evidence type="ECO:0000259" key="5">
    <source>
        <dbReference type="PROSITE" id="PS50040"/>
    </source>
</evidence>
<dbReference type="PANTHER" id="PTHR43986">
    <property type="entry name" value="ELONGATION FACTOR 1-GAMMA"/>
    <property type="match status" value="1"/>
</dbReference>
<dbReference type="SFLD" id="SFLDS00019">
    <property type="entry name" value="Glutathione_Transferase_(cytos"/>
    <property type="match status" value="1"/>
</dbReference>
<dbReference type="OrthoDB" id="249703at2759"/>
<dbReference type="FunFam" id="3.40.30.10:FF:000142">
    <property type="entry name" value="Elongation factor 1 gamma"/>
    <property type="match status" value="1"/>
</dbReference>
<dbReference type="InterPro" id="IPR050802">
    <property type="entry name" value="EF-GSTs"/>
</dbReference>
<evidence type="ECO:0000256" key="2">
    <source>
        <dbReference type="ARBA" id="ARBA00022917"/>
    </source>
</evidence>
<dbReference type="SUPFAM" id="SSF52833">
    <property type="entry name" value="Thioredoxin-like"/>
    <property type="match status" value="1"/>
</dbReference>
<dbReference type="InterPro" id="IPR001662">
    <property type="entry name" value="EF1B_G_C"/>
</dbReference>
<dbReference type="InterPro" id="IPR036433">
    <property type="entry name" value="EF1B_G_C_sf"/>
</dbReference>
<dbReference type="Gene3D" id="3.40.30.10">
    <property type="entry name" value="Glutaredoxin"/>
    <property type="match status" value="1"/>
</dbReference>
<dbReference type="GO" id="GO:0003746">
    <property type="term" value="F:translation elongation factor activity"/>
    <property type="evidence" value="ECO:0007669"/>
    <property type="project" value="UniProtKB-UniRule"/>
</dbReference>
<feature type="region of interest" description="Disordered" evidence="4">
    <location>
        <begin position="222"/>
        <end position="269"/>
    </location>
</feature>
<accession>A0A1M2VUL5</accession>
<dbReference type="InterPro" id="IPR004045">
    <property type="entry name" value="Glutathione_S-Trfase_N"/>
</dbReference>
<dbReference type="EMBL" id="MNAD01000660">
    <property type="protein sequence ID" value="OJT11285.1"/>
    <property type="molecule type" value="Genomic_DNA"/>
</dbReference>
<feature type="domain" description="GST N-terminal" evidence="6">
    <location>
        <begin position="3"/>
        <end position="85"/>
    </location>
</feature>
<gene>
    <name evidence="8" type="ORF">TRAPUB_12160</name>
</gene>
<dbReference type="InterPro" id="IPR004046">
    <property type="entry name" value="GST_C"/>
</dbReference>
<dbReference type="CDD" id="cd03044">
    <property type="entry name" value="GST_N_EF1Bgamma"/>
    <property type="match status" value="1"/>
</dbReference>
<dbReference type="InterPro" id="IPR036282">
    <property type="entry name" value="Glutathione-S-Trfase_C_sf"/>
</dbReference>
<feature type="domain" description="EF-1-gamma C-terminal" evidence="5">
    <location>
        <begin position="261"/>
        <end position="420"/>
    </location>
</feature>